<organism evidence="2 3">
    <name type="scientific">Legionella rubrilucens</name>
    <dbReference type="NCBI Taxonomy" id="458"/>
    <lineage>
        <taxon>Bacteria</taxon>
        <taxon>Pseudomonadati</taxon>
        <taxon>Pseudomonadota</taxon>
        <taxon>Gammaproteobacteria</taxon>
        <taxon>Legionellales</taxon>
        <taxon>Legionellaceae</taxon>
        <taxon>Legionella</taxon>
    </lineage>
</organism>
<reference evidence="2 3" key="1">
    <citation type="submission" date="2015-11" db="EMBL/GenBank/DDBJ databases">
        <title>Genomic analysis of 38 Legionella species identifies large and diverse effector repertoires.</title>
        <authorList>
            <person name="Burstein D."/>
            <person name="Amaro F."/>
            <person name="Zusman T."/>
            <person name="Lifshitz Z."/>
            <person name="Cohen O."/>
            <person name="Gilbert J.A."/>
            <person name="Pupko T."/>
            <person name="Shuman H.A."/>
            <person name="Segal G."/>
        </authorList>
    </citation>
    <scope>NUCLEOTIDE SEQUENCE [LARGE SCALE GENOMIC DNA]</scope>
    <source>
        <strain evidence="2 3">WA-270A-C2</strain>
    </source>
</reference>
<protein>
    <submittedName>
        <fullName evidence="2">Uncharacterized protein</fullName>
    </submittedName>
</protein>
<dbReference type="Proteomes" id="UP000054608">
    <property type="component" value="Unassembled WGS sequence"/>
</dbReference>
<dbReference type="EMBL" id="LNYT01000007">
    <property type="protein sequence ID" value="KTD49104.1"/>
    <property type="molecule type" value="Genomic_DNA"/>
</dbReference>
<feature type="region of interest" description="Disordered" evidence="1">
    <location>
        <begin position="173"/>
        <end position="194"/>
    </location>
</feature>
<keyword evidence="3" id="KW-1185">Reference proteome</keyword>
<sequence length="293" mass="33073">MQHAAGKVVALFENTWMRACGVGALEKDGSRKINKMGNIELLLDVDDERKAFDWAVIKTIRQAIPDFSEESLKSFYDELKQITGEDDSMVRRGLSSSLGKIAPDDLLLSGALSRHSPFFNHTTVGREIRKRGMEEYGNIEIREELDLTDKPVAVDYPEVSDPDFELLNDEHLPNYVPPGAPSRPLKPGTHPKDSLSNDELRAILATYQSKSFMGFLGRLWLFSCFISPYRSQTMIQLSLLLERQTISRETICAAIRNDDDGLRRLSLFNHKEDSQSNGTGTDEVIVRLKAQLR</sequence>
<comment type="caution">
    <text evidence="2">The sequence shown here is derived from an EMBL/GenBank/DDBJ whole genome shotgun (WGS) entry which is preliminary data.</text>
</comment>
<dbReference type="AlphaFoldDB" id="A0A0W0XXF5"/>
<evidence type="ECO:0000256" key="1">
    <source>
        <dbReference type="SAM" id="MobiDB-lite"/>
    </source>
</evidence>
<gene>
    <name evidence="2" type="ORF">Lrub_1455</name>
</gene>
<name>A0A0W0XXF5_9GAMM</name>
<accession>A0A0W0XXF5</accession>
<evidence type="ECO:0000313" key="2">
    <source>
        <dbReference type="EMBL" id="KTD49104.1"/>
    </source>
</evidence>
<dbReference type="PATRIC" id="fig|458.5.peg.1504"/>
<proteinExistence type="predicted"/>
<evidence type="ECO:0000313" key="3">
    <source>
        <dbReference type="Proteomes" id="UP000054608"/>
    </source>
</evidence>